<evidence type="ECO:0000313" key="2">
    <source>
        <dbReference type="EMBL" id="ADE15128.1"/>
    </source>
</evidence>
<dbReference type="eggNOG" id="ENOG50333YW">
    <property type="taxonomic scope" value="Bacteria"/>
</dbReference>
<proteinExistence type="inferred from homology"/>
<evidence type="ECO:0000256" key="1">
    <source>
        <dbReference type="ARBA" id="ARBA00009981"/>
    </source>
</evidence>
<dbReference type="KEGG" id="nhl:Nhal_2021"/>
<comment type="similarity">
    <text evidence="1">Belongs to the phD/YefM antitoxin family.</text>
</comment>
<accession>D5C4E4</accession>
<dbReference type="STRING" id="472759.Nhal_2021"/>
<dbReference type="Proteomes" id="UP000001844">
    <property type="component" value="Chromosome"/>
</dbReference>
<name>D5C4E4_NITHN</name>
<evidence type="ECO:0000313" key="3">
    <source>
        <dbReference type="Proteomes" id="UP000001844"/>
    </source>
</evidence>
<organism evidence="2 3">
    <name type="scientific">Nitrosococcus halophilus (strain Nc4)</name>
    <dbReference type="NCBI Taxonomy" id="472759"/>
    <lineage>
        <taxon>Bacteria</taxon>
        <taxon>Pseudomonadati</taxon>
        <taxon>Pseudomonadota</taxon>
        <taxon>Gammaproteobacteria</taxon>
        <taxon>Chromatiales</taxon>
        <taxon>Chromatiaceae</taxon>
        <taxon>Nitrosococcus</taxon>
    </lineage>
</organism>
<dbReference type="HOGENOM" id="CLU_197314_0_0_6"/>
<sequence>MIKHLSPSRLRANLYRILDHVLESGEPVEIERKGRRLRIVVEQGGKLDLLKPHSEYLQVPPEEIVHLDWSQEWHP</sequence>
<dbReference type="EMBL" id="CP001798">
    <property type="protein sequence ID" value="ADE15128.1"/>
    <property type="molecule type" value="Genomic_DNA"/>
</dbReference>
<dbReference type="InterPro" id="IPR036165">
    <property type="entry name" value="YefM-like_sf"/>
</dbReference>
<dbReference type="AlphaFoldDB" id="D5C4E4"/>
<reference evidence="3" key="1">
    <citation type="submission" date="2010-04" db="EMBL/GenBank/DDBJ databases">
        <title>Complete genome sequence of Nitrosococcus halophilus Nc4, a salt-adapted, aerobic obligate ammonia-oxidizing sulfur purple bacterium.</title>
        <authorList>
            <consortium name="US DOE Joint Genome Institute"/>
            <person name="Campbell M.A."/>
            <person name="Malfatti S.A."/>
            <person name="Chain P.S.G."/>
            <person name="Heidelberg J.F."/>
            <person name="Ward B.B."/>
            <person name="Klotz M.G."/>
        </authorList>
    </citation>
    <scope>NUCLEOTIDE SEQUENCE [LARGE SCALE GENOMIC DNA]</scope>
    <source>
        <strain evidence="3">Nc4</strain>
    </source>
</reference>
<dbReference type="SUPFAM" id="SSF143120">
    <property type="entry name" value="YefM-like"/>
    <property type="match status" value="1"/>
</dbReference>
<dbReference type="RefSeq" id="WP_013032994.1">
    <property type="nucleotide sequence ID" value="NC_013960.1"/>
</dbReference>
<evidence type="ECO:0008006" key="4">
    <source>
        <dbReference type="Google" id="ProtNLM"/>
    </source>
</evidence>
<gene>
    <name evidence="2" type="ordered locus">Nhal_2021</name>
</gene>
<dbReference type="Gene3D" id="3.40.1620.10">
    <property type="entry name" value="YefM-like domain"/>
    <property type="match status" value="1"/>
</dbReference>
<keyword evidence="3" id="KW-1185">Reference proteome</keyword>
<protein>
    <recommendedName>
        <fullName evidence="4">Antitoxin</fullName>
    </recommendedName>
</protein>